<dbReference type="SUPFAM" id="SSF52980">
    <property type="entry name" value="Restriction endonuclease-like"/>
    <property type="match status" value="1"/>
</dbReference>
<evidence type="ECO:0000259" key="1">
    <source>
        <dbReference type="Pfam" id="PF05685"/>
    </source>
</evidence>
<keyword evidence="2" id="KW-0378">Hydrolase</keyword>
<reference evidence="2 3" key="1">
    <citation type="submission" date="2018-06" db="EMBL/GenBank/DDBJ databases">
        <title>Spirosoma sp. HMF3257 Genome sequencing and assembly.</title>
        <authorList>
            <person name="Kang H."/>
            <person name="Cha I."/>
            <person name="Kim H."/>
            <person name="Kang J."/>
            <person name="Joh K."/>
        </authorList>
    </citation>
    <scope>NUCLEOTIDE SEQUENCE [LARGE SCALE GENOMIC DNA]</scope>
    <source>
        <strain evidence="2 3">HMF3257</strain>
    </source>
</reference>
<dbReference type="OrthoDB" id="9799703at2"/>
<sequence>MESIRVHLPEDLRMNDDEFTRFCQDNPDLKFERRKNGDIVFMASTGGETGNNNFELAARFAVWNWQAQFGKFFDSSTAFRLPDTSIMSPDVSAIMQSRWDALTPEQRRKILPLCPDFVLELRSQSDRLKDCFEKMDDWMANGCQLGWLIDLTNQTTYVYRPNQKSQEIVGLGQLSGEAILPGFILDLTTLSY</sequence>
<dbReference type="AlphaFoldDB" id="A0A327NVB7"/>
<dbReference type="EMBL" id="QLII01000001">
    <property type="protein sequence ID" value="RAI77794.1"/>
    <property type="molecule type" value="Genomic_DNA"/>
</dbReference>
<dbReference type="PANTHER" id="PTHR34107:SF7">
    <property type="entry name" value="SLR2092 PROTEIN"/>
    <property type="match status" value="1"/>
</dbReference>
<gene>
    <name evidence="2" type="ORF">HMF3257_33245</name>
</gene>
<dbReference type="Pfam" id="PF05685">
    <property type="entry name" value="Uma2"/>
    <property type="match status" value="1"/>
</dbReference>
<dbReference type="GO" id="GO:0004519">
    <property type="term" value="F:endonuclease activity"/>
    <property type="evidence" value="ECO:0007669"/>
    <property type="project" value="UniProtKB-KW"/>
</dbReference>
<dbReference type="InterPro" id="IPR011335">
    <property type="entry name" value="Restrct_endonuc-II-like"/>
</dbReference>
<feature type="domain" description="Putative restriction endonuclease" evidence="1">
    <location>
        <begin position="17"/>
        <end position="187"/>
    </location>
</feature>
<keyword evidence="2" id="KW-0540">Nuclease</keyword>
<dbReference type="InterPro" id="IPR012296">
    <property type="entry name" value="Nuclease_put_TT1808"/>
</dbReference>
<evidence type="ECO:0000313" key="2">
    <source>
        <dbReference type="EMBL" id="RAI77794.1"/>
    </source>
</evidence>
<dbReference type="InterPro" id="IPR008538">
    <property type="entry name" value="Uma2"/>
</dbReference>
<organism evidence="2 3">
    <name type="scientific">Spirosoma telluris</name>
    <dbReference type="NCBI Taxonomy" id="2183553"/>
    <lineage>
        <taxon>Bacteria</taxon>
        <taxon>Pseudomonadati</taxon>
        <taxon>Bacteroidota</taxon>
        <taxon>Cytophagia</taxon>
        <taxon>Cytophagales</taxon>
        <taxon>Cytophagaceae</taxon>
        <taxon>Spirosoma</taxon>
    </lineage>
</organism>
<keyword evidence="2" id="KW-0255">Endonuclease</keyword>
<protein>
    <submittedName>
        <fullName evidence="2">Uma2 family endonuclease</fullName>
    </submittedName>
</protein>
<dbReference type="Proteomes" id="UP000249016">
    <property type="component" value="Unassembled WGS sequence"/>
</dbReference>
<proteinExistence type="predicted"/>
<evidence type="ECO:0000313" key="3">
    <source>
        <dbReference type="Proteomes" id="UP000249016"/>
    </source>
</evidence>
<name>A0A327NVB7_9BACT</name>
<dbReference type="CDD" id="cd06260">
    <property type="entry name" value="DUF820-like"/>
    <property type="match status" value="1"/>
</dbReference>
<keyword evidence="3" id="KW-1185">Reference proteome</keyword>
<dbReference type="RefSeq" id="WP_111348814.1">
    <property type="nucleotide sequence ID" value="NZ_QLII01000001.1"/>
</dbReference>
<dbReference type="Gene3D" id="3.90.1570.10">
    <property type="entry name" value="tt1808, chain A"/>
    <property type="match status" value="1"/>
</dbReference>
<accession>A0A327NVB7</accession>
<dbReference type="PANTHER" id="PTHR34107">
    <property type="entry name" value="SLL0198 PROTEIN-RELATED"/>
    <property type="match status" value="1"/>
</dbReference>
<comment type="caution">
    <text evidence="2">The sequence shown here is derived from an EMBL/GenBank/DDBJ whole genome shotgun (WGS) entry which is preliminary data.</text>
</comment>